<comment type="caution">
    <text evidence="2">The sequence shown here is derived from an EMBL/GenBank/DDBJ whole genome shotgun (WGS) entry which is preliminary data.</text>
</comment>
<gene>
    <name evidence="2" type="ORF">A6F49_16055</name>
</gene>
<sequence>MAKTPDAHDDAAAQADPPRRKRRPRRATAPGTGPASADGAEPRLDDVQPKAKQPKKPPLSERDRWMLGEKPPHY</sequence>
<protein>
    <submittedName>
        <fullName evidence="2">Uncharacterized protein</fullName>
    </submittedName>
</protein>
<evidence type="ECO:0000313" key="2">
    <source>
        <dbReference type="EMBL" id="OAV59365.1"/>
    </source>
</evidence>
<dbReference type="RefSeq" id="WP_043058688.1">
    <property type="nucleotide sequence ID" value="NZ_LXEY01000022.1"/>
</dbReference>
<organism evidence="2 3">
    <name type="scientific">Enteractinococcus helveticum</name>
    <dbReference type="NCBI Taxonomy" id="1837282"/>
    <lineage>
        <taxon>Bacteria</taxon>
        <taxon>Bacillati</taxon>
        <taxon>Actinomycetota</taxon>
        <taxon>Actinomycetes</taxon>
        <taxon>Micrococcales</taxon>
        <taxon>Micrococcaceae</taxon>
    </lineage>
</organism>
<proteinExistence type="predicted"/>
<feature type="compositionally biased region" description="Basic and acidic residues" evidence="1">
    <location>
        <begin position="1"/>
        <end position="11"/>
    </location>
</feature>
<name>A0A1B7LWI1_9MICC</name>
<dbReference type="EMBL" id="LXEY01000022">
    <property type="protein sequence ID" value="OAV59365.1"/>
    <property type="molecule type" value="Genomic_DNA"/>
</dbReference>
<dbReference type="AlphaFoldDB" id="A0A1B7LWI1"/>
<feature type="region of interest" description="Disordered" evidence="1">
    <location>
        <begin position="1"/>
        <end position="74"/>
    </location>
</feature>
<evidence type="ECO:0000256" key="1">
    <source>
        <dbReference type="SAM" id="MobiDB-lite"/>
    </source>
</evidence>
<accession>A0A1B7LWI1</accession>
<feature type="compositionally biased region" description="Basic and acidic residues" evidence="1">
    <location>
        <begin position="40"/>
        <end position="49"/>
    </location>
</feature>
<keyword evidence="3" id="KW-1185">Reference proteome</keyword>
<reference evidence="2 3" key="1">
    <citation type="submission" date="2016-04" db="EMBL/GenBank/DDBJ databases">
        <title>First whole genome shotgun sequence of the bacterium Enteractinococcus sp. strain UASWS1574.</title>
        <authorList>
            <person name="Crovadore J."/>
            <person name="Chablais R."/>
            <person name="Lefort F."/>
        </authorList>
    </citation>
    <scope>NUCLEOTIDE SEQUENCE [LARGE SCALE GENOMIC DNA]</scope>
    <source>
        <strain evidence="2 3">UASWS1574</strain>
    </source>
</reference>
<dbReference type="STRING" id="1837282.A6F49_16055"/>
<feature type="compositionally biased region" description="Basic and acidic residues" evidence="1">
    <location>
        <begin position="58"/>
        <end position="74"/>
    </location>
</feature>
<evidence type="ECO:0000313" key="3">
    <source>
        <dbReference type="Proteomes" id="UP000078292"/>
    </source>
</evidence>
<dbReference type="Proteomes" id="UP000078292">
    <property type="component" value="Unassembled WGS sequence"/>
</dbReference>